<feature type="transmembrane region" description="Helical" evidence="1">
    <location>
        <begin position="208"/>
        <end position="225"/>
    </location>
</feature>
<dbReference type="Proteomes" id="UP000245362">
    <property type="component" value="Unassembled WGS sequence"/>
</dbReference>
<keyword evidence="1" id="KW-0472">Membrane</keyword>
<evidence type="ECO:0000313" key="4">
    <source>
        <dbReference type="Proteomes" id="UP000245362"/>
    </source>
</evidence>
<reference evidence="3 4" key="1">
    <citation type="submission" date="2018-05" db="EMBL/GenBank/DDBJ databases">
        <title>Vibrio limimaris sp. nov., isolated from marine sediment.</title>
        <authorList>
            <person name="Li C.-M."/>
        </authorList>
    </citation>
    <scope>NUCLEOTIDE SEQUENCE [LARGE SCALE GENOMIC DNA]</scope>
    <source>
        <strain evidence="3 4">E4404</strain>
    </source>
</reference>
<name>A0A2U3BDD5_9VIBR</name>
<dbReference type="RefSeq" id="WP_109317961.1">
    <property type="nucleotide sequence ID" value="NZ_QFWT01000001.1"/>
</dbReference>
<feature type="transmembrane region" description="Helical" evidence="1">
    <location>
        <begin position="91"/>
        <end position="112"/>
    </location>
</feature>
<dbReference type="EMBL" id="QFWT01000001">
    <property type="protein sequence ID" value="PWI34806.1"/>
    <property type="molecule type" value="Genomic_DNA"/>
</dbReference>
<feature type="transmembrane region" description="Helical" evidence="1">
    <location>
        <begin position="133"/>
        <end position="159"/>
    </location>
</feature>
<feature type="domain" description="DUF6418" evidence="2">
    <location>
        <begin position="342"/>
        <end position="445"/>
    </location>
</feature>
<gene>
    <name evidence="3" type="ORF">DI392_00540</name>
</gene>
<feature type="transmembrane region" description="Helical" evidence="1">
    <location>
        <begin position="260"/>
        <end position="279"/>
    </location>
</feature>
<dbReference type="Pfam" id="PF19982">
    <property type="entry name" value="DUF6418"/>
    <property type="match status" value="1"/>
</dbReference>
<feature type="transmembrane region" description="Helical" evidence="1">
    <location>
        <begin position="411"/>
        <end position="428"/>
    </location>
</feature>
<evidence type="ECO:0000259" key="2">
    <source>
        <dbReference type="Pfam" id="PF19982"/>
    </source>
</evidence>
<feature type="transmembrane region" description="Helical" evidence="1">
    <location>
        <begin position="12"/>
        <end position="29"/>
    </location>
</feature>
<keyword evidence="1" id="KW-1133">Transmembrane helix</keyword>
<feature type="transmembrane region" description="Helical" evidence="1">
    <location>
        <begin position="384"/>
        <end position="402"/>
    </location>
</feature>
<feature type="transmembrane region" description="Helical" evidence="1">
    <location>
        <begin position="35"/>
        <end position="53"/>
    </location>
</feature>
<keyword evidence="1" id="KW-0812">Transmembrane</keyword>
<feature type="transmembrane region" description="Helical" evidence="1">
    <location>
        <begin position="60"/>
        <end position="79"/>
    </location>
</feature>
<keyword evidence="4" id="KW-1185">Reference proteome</keyword>
<proteinExistence type="predicted"/>
<protein>
    <recommendedName>
        <fullName evidence="2">DUF6418 domain-containing protein</fullName>
    </recommendedName>
</protein>
<evidence type="ECO:0000256" key="1">
    <source>
        <dbReference type="SAM" id="Phobius"/>
    </source>
</evidence>
<comment type="caution">
    <text evidence="3">The sequence shown here is derived from an EMBL/GenBank/DDBJ whole genome shotgun (WGS) entry which is preliminary data.</text>
</comment>
<feature type="transmembrane region" description="Helical" evidence="1">
    <location>
        <begin position="434"/>
        <end position="451"/>
    </location>
</feature>
<dbReference type="AlphaFoldDB" id="A0A2U3BDD5"/>
<sequence>MLKEIPENRSFLFVIIITFICLIMSYVNYIYPTVIYSFLAILCLFVFLSYIAVDTPEVILPLLPFIFIRVTELVSGLLIESGGYLTETDILGQVTASFCRLVIYYVLFYFSVERGYFFIKKIKGDIKNEYADVSLAKIFIFTSLIFVVFVLLIGLISGFKDGFAFLLGISRFAFRDNSTRSLLSVFLNNRTLAVLLVSILYSCASASILKKISLFLFVSIIFISILHGEQFASMIMLLLTFSYPILLLESKLNKLVINKIFKYGCISLLLSSLAVLMIYSNLGIDLEEFVEKRLLLQGQQWYMVDTDEEIGIFSAHLDSFIRNLPSFFYLNIYGFIDQLVPYGMRELMYVYATPNIYNAYIDNFVTFTMGQMAMLLYWFGYLGMLPWVVLTGVLFSAVIFYLNRAIFNKDLISIILASKLFSWYVFGLQQGEYWYLWGAKTILFVLVIYLFEKNRKVRFSF</sequence>
<feature type="transmembrane region" description="Helical" evidence="1">
    <location>
        <begin position="179"/>
        <end position="201"/>
    </location>
</feature>
<accession>A0A2U3BDD5</accession>
<feature type="transmembrane region" description="Helical" evidence="1">
    <location>
        <begin position="231"/>
        <end position="248"/>
    </location>
</feature>
<organism evidence="3 4">
    <name type="scientific">Vibrio albus</name>
    <dbReference type="NCBI Taxonomy" id="2200953"/>
    <lineage>
        <taxon>Bacteria</taxon>
        <taxon>Pseudomonadati</taxon>
        <taxon>Pseudomonadota</taxon>
        <taxon>Gammaproteobacteria</taxon>
        <taxon>Vibrionales</taxon>
        <taxon>Vibrionaceae</taxon>
        <taxon>Vibrio</taxon>
    </lineage>
</organism>
<evidence type="ECO:0000313" key="3">
    <source>
        <dbReference type="EMBL" id="PWI34806.1"/>
    </source>
</evidence>
<dbReference type="InterPro" id="IPR046303">
    <property type="entry name" value="DUF6418"/>
</dbReference>